<sequence length="55" mass="6207">MSPACEVWIPPKRSSDDLIEWLRMLMRAERAGAPSPRPALTPARAPKSIRTHHAF</sequence>
<organism evidence="2 3">
    <name type="scientific">Pseudomonas putida</name>
    <name type="common">Arthrobacter siderocapsulatus</name>
    <dbReference type="NCBI Taxonomy" id="303"/>
    <lineage>
        <taxon>Bacteria</taxon>
        <taxon>Pseudomonadati</taxon>
        <taxon>Pseudomonadota</taxon>
        <taxon>Gammaproteobacteria</taxon>
        <taxon>Pseudomonadales</taxon>
        <taxon>Pseudomonadaceae</taxon>
        <taxon>Pseudomonas</taxon>
    </lineage>
</organism>
<accession>A0A7W2QHN7</accession>
<name>A0A7W2QHN7_PSEPU</name>
<proteinExistence type="predicted"/>
<feature type="region of interest" description="Disordered" evidence="1">
    <location>
        <begin position="32"/>
        <end position="55"/>
    </location>
</feature>
<dbReference type="Proteomes" id="UP000553948">
    <property type="component" value="Unassembled WGS sequence"/>
</dbReference>
<dbReference type="AlphaFoldDB" id="A0A7W2QHN7"/>
<gene>
    <name evidence="2" type="ORF">H4C47_04485</name>
</gene>
<protein>
    <submittedName>
        <fullName evidence="2">Uncharacterized protein</fullName>
    </submittedName>
</protein>
<evidence type="ECO:0000256" key="1">
    <source>
        <dbReference type="SAM" id="MobiDB-lite"/>
    </source>
</evidence>
<reference evidence="2 3" key="1">
    <citation type="submission" date="2020-07" db="EMBL/GenBank/DDBJ databases">
        <title>Diversity of carbapenemase encoding genes among Pseudomonas putida group clinical isolates in a tertiary Brazilian hospital.</title>
        <authorList>
            <person name="Alberto-Lei F."/>
            <person name="Nodari C.S."/>
            <person name="Streling A.P."/>
            <person name="Paulino J.T."/>
            <person name="Bessa-Neto F.O."/>
            <person name="Cayo R."/>
            <person name="Gales A.C."/>
        </authorList>
    </citation>
    <scope>NUCLEOTIDE SEQUENCE [LARGE SCALE GENOMIC DNA]</scope>
    <source>
        <strain evidence="2 3">12464</strain>
    </source>
</reference>
<evidence type="ECO:0000313" key="2">
    <source>
        <dbReference type="EMBL" id="MBA6114988.1"/>
    </source>
</evidence>
<dbReference type="RefSeq" id="WP_156358127.1">
    <property type="nucleotide sequence ID" value="NZ_CP060529.1"/>
</dbReference>
<comment type="caution">
    <text evidence="2">The sequence shown here is derived from an EMBL/GenBank/DDBJ whole genome shotgun (WGS) entry which is preliminary data.</text>
</comment>
<dbReference type="EMBL" id="JACGDG010000003">
    <property type="protein sequence ID" value="MBA6114988.1"/>
    <property type="molecule type" value="Genomic_DNA"/>
</dbReference>
<evidence type="ECO:0000313" key="3">
    <source>
        <dbReference type="Proteomes" id="UP000553948"/>
    </source>
</evidence>